<dbReference type="Pfam" id="PF11575">
    <property type="entry name" value="FhuF_C"/>
    <property type="match status" value="1"/>
</dbReference>
<reference evidence="2 3" key="1">
    <citation type="submission" date="2018-01" db="EMBL/GenBank/DDBJ databases">
        <title>Complete genome sequence of Streptomyces lunaelactis MM109T, a Ferroverdin A producer isolated from cave moonmilk deposits.</title>
        <authorList>
            <person name="Naome A."/>
            <person name="Martinet L."/>
            <person name="Maciejewska M."/>
            <person name="Anderssen S."/>
            <person name="Adam D."/>
            <person name="Tenconi E."/>
            <person name="Deflandre B."/>
            <person name="Arguelles-Arias A."/>
            <person name="Calusinska M."/>
            <person name="Copieters W."/>
            <person name="Karim L."/>
            <person name="Hanikenne M."/>
            <person name="Baurain D."/>
            <person name="van Wezel G."/>
            <person name="Smargiasso N."/>
            <person name="de Pauw E."/>
            <person name="Delfosse P."/>
            <person name="Rigali S."/>
        </authorList>
    </citation>
    <scope>NUCLEOTIDE SEQUENCE [LARGE SCALE GENOMIC DNA]</scope>
    <source>
        <strain evidence="2 3">MM109</strain>
    </source>
</reference>
<evidence type="ECO:0000313" key="2">
    <source>
        <dbReference type="EMBL" id="AVZ76609.1"/>
    </source>
</evidence>
<protein>
    <submittedName>
        <fullName evidence="2">Ferric iron reductase</fullName>
    </submittedName>
</protein>
<organism evidence="2 3">
    <name type="scientific">Streptomyces lunaelactis</name>
    <dbReference type="NCBI Taxonomy" id="1535768"/>
    <lineage>
        <taxon>Bacteria</taxon>
        <taxon>Bacillati</taxon>
        <taxon>Actinomycetota</taxon>
        <taxon>Actinomycetes</taxon>
        <taxon>Kitasatosporales</taxon>
        <taxon>Streptomycetaceae</taxon>
        <taxon>Streptomyces</taxon>
    </lineage>
</organism>
<gene>
    <name evidence="2" type="ORF">SLUN_34770</name>
</gene>
<keyword evidence="3" id="KW-1185">Reference proteome</keyword>
<dbReference type="AlphaFoldDB" id="A0A2R4TBU8"/>
<name>A0A2R4TBU8_9ACTN</name>
<dbReference type="EMBL" id="CP026304">
    <property type="protein sequence ID" value="AVZ76609.1"/>
    <property type="molecule type" value="Genomic_DNA"/>
</dbReference>
<sequence>MDLEELGSVGGFFALRTGTPGEGQLPLARLYAGGTAPLTARIDTVASRLGQGPGTPERRVAASIAHLGLAARLWSVALGAAALHGQLPDLDPERLHWDPDRSSPDDLRLTAGRTLPATADSLRETVQYGHLVPLADALRSEVRISPQLLWGNAGSALAGAVRALHAWAVRSGRPEVGERTSALAAELFEHPDLSGTVHGPAMRRRSCCLYYRAPGGGLCGDCVFDRPPGISAQRS</sequence>
<proteinExistence type="predicted"/>
<dbReference type="InterPro" id="IPR024726">
    <property type="entry name" value="FhuF_C"/>
</dbReference>
<dbReference type="GO" id="GO:0051537">
    <property type="term" value="F:2 iron, 2 sulfur cluster binding"/>
    <property type="evidence" value="ECO:0007669"/>
    <property type="project" value="InterPro"/>
</dbReference>
<dbReference type="RefSeq" id="WP_108153898.1">
    <property type="nucleotide sequence ID" value="NZ_CP026304.1"/>
</dbReference>
<dbReference type="GeneID" id="55660414"/>
<dbReference type="Proteomes" id="UP000244201">
    <property type="component" value="Chromosome"/>
</dbReference>
<evidence type="ECO:0000313" key="3">
    <source>
        <dbReference type="Proteomes" id="UP000244201"/>
    </source>
</evidence>
<dbReference type="OrthoDB" id="3290158at2"/>
<accession>A0A2R4TBU8</accession>
<dbReference type="KEGG" id="slk:SLUN_34770"/>
<feature type="domain" description="Ferric siderophore reductase C-terminal" evidence="1">
    <location>
        <begin position="204"/>
        <end position="223"/>
    </location>
</feature>
<evidence type="ECO:0000259" key="1">
    <source>
        <dbReference type="Pfam" id="PF11575"/>
    </source>
</evidence>